<dbReference type="GO" id="GO:0005078">
    <property type="term" value="F:MAP-kinase scaffold activity"/>
    <property type="evidence" value="ECO:0007669"/>
    <property type="project" value="TreeGrafter"/>
</dbReference>
<feature type="domain" description="SH3" evidence="7">
    <location>
        <begin position="183"/>
        <end position="244"/>
    </location>
</feature>
<feature type="compositionally biased region" description="Low complexity" evidence="6">
    <location>
        <begin position="60"/>
        <end position="79"/>
    </location>
</feature>
<accession>A0A7M5V9W1</accession>
<dbReference type="PROSITE" id="PS50002">
    <property type="entry name" value="SH3"/>
    <property type="match status" value="1"/>
</dbReference>
<dbReference type="GO" id="GO:0008432">
    <property type="term" value="F:JUN kinase binding"/>
    <property type="evidence" value="ECO:0007669"/>
    <property type="project" value="TreeGrafter"/>
</dbReference>
<keyword evidence="3 5" id="KW-0728">SH3 domain</keyword>
<evidence type="ECO:0000256" key="3">
    <source>
        <dbReference type="ARBA" id="ARBA00022443"/>
    </source>
</evidence>
<dbReference type="SUPFAM" id="SSF50729">
    <property type="entry name" value="PH domain-like"/>
    <property type="match status" value="1"/>
</dbReference>
<dbReference type="RefSeq" id="XP_066935127.1">
    <property type="nucleotide sequence ID" value="XM_067079026.1"/>
</dbReference>
<organism evidence="8 9">
    <name type="scientific">Clytia hemisphaerica</name>
    <dbReference type="NCBI Taxonomy" id="252671"/>
    <lineage>
        <taxon>Eukaryota</taxon>
        <taxon>Metazoa</taxon>
        <taxon>Cnidaria</taxon>
        <taxon>Hydrozoa</taxon>
        <taxon>Hydroidolina</taxon>
        <taxon>Leptothecata</taxon>
        <taxon>Obeliida</taxon>
        <taxon>Clytiidae</taxon>
        <taxon>Clytia</taxon>
    </lineage>
</organism>
<proteinExistence type="inferred from homology"/>
<feature type="compositionally biased region" description="Low complexity" evidence="6">
    <location>
        <begin position="140"/>
        <end position="150"/>
    </location>
</feature>
<comment type="similarity">
    <text evidence="2">Belongs to the JIP scaffold family.</text>
</comment>
<evidence type="ECO:0000256" key="4">
    <source>
        <dbReference type="ARBA" id="ARBA00022490"/>
    </source>
</evidence>
<evidence type="ECO:0000256" key="6">
    <source>
        <dbReference type="SAM" id="MobiDB-lite"/>
    </source>
</evidence>
<dbReference type="InterPro" id="IPR011993">
    <property type="entry name" value="PH-like_dom_sf"/>
</dbReference>
<dbReference type="InterPro" id="IPR001452">
    <property type="entry name" value="SH3_domain"/>
</dbReference>
<dbReference type="AlphaFoldDB" id="A0A7M5V9W1"/>
<feature type="region of interest" description="Disordered" evidence="6">
    <location>
        <begin position="1"/>
        <end position="82"/>
    </location>
</feature>
<dbReference type="Pfam" id="PF00018">
    <property type="entry name" value="SH3_1"/>
    <property type="match status" value="1"/>
</dbReference>
<dbReference type="Gene3D" id="2.30.29.30">
    <property type="entry name" value="Pleckstrin-homology domain (PH domain)/Phosphotyrosine-binding domain (PTB)"/>
    <property type="match status" value="1"/>
</dbReference>
<comment type="subcellular location">
    <subcellularLocation>
        <location evidence="1">Cytoplasm</location>
    </subcellularLocation>
</comment>
<dbReference type="PANTHER" id="PTHR47437">
    <property type="entry name" value="JNK-INTERACTING PROTEIN 1-LIKE PROTEIN"/>
    <property type="match status" value="1"/>
</dbReference>
<dbReference type="CDD" id="cd01212">
    <property type="entry name" value="PTB_JIP"/>
    <property type="match status" value="1"/>
</dbReference>
<evidence type="ECO:0000313" key="9">
    <source>
        <dbReference type="Proteomes" id="UP000594262"/>
    </source>
</evidence>
<dbReference type="GO" id="GO:0007254">
    <property type="term" value="P:JNK cascade"/>
    <property type="evidence" value="ECO:0007669"/>
    <property type="project" value="TreeGrafter"/>
</dbReference>
<evidence type="ECO:0000259" key="7">
    <source>
        <dbReference type="PROSITE" id="PS50002"/>
    </source>
</evidence>
<evidence type="ECO:0000256" key="5">
    <source>
        <dbReference type="PROSITE-ProRule" id="PRU00192"/>
    </source>
</evidence>
<dbReference type="FunFam" id="2.30.30.40:FF:000032">
    <property type="entry name" value="Putative C-Jun-amino-terminal kinase-interacting protein 2"/>
    <property type="match status" value="1"/>
</dbReference>
<evidence type="ECO:0000256" key="1">
    <source>
        <dbReference type="ARBA" id="ARBA00004496"/>
    </source>
</evidence>
<sequence length="426" mass="48063">MLNPAAEAIQREKTDSNEDIKKIPHSKVEKKTSKSKSGDSNGVLRKIKSPKLGKRMLPDAPSLKPAKASLSKSSDDLLSVNKTDDENKSATIMGKYKYNSLPRKNKKEKSRNGSMSTFYLDSNSTGKVSKSPKLDRKDISSSNQSSLNNSPLMLKKKVSHTGSNPDLKKDLSSKVEIVNTNNFDKQTHIALYKFHARHKDEISFNDGDPIQVLKCFEDLWYEGINLLTSKQGVFPSRYVADILSAEMITSIEDDSDHRQFHMRFLGSVEVNNHKGDEILCFAIAKVVNQRSMLSSSNPPTCVLQVSSKGLRICNLDDNTSVNQDQTQVGAERKPKKGKQVDITANEEGDVAYFFSLKNVTYCGNHPKDRRYFGFITKHPDDHRFACHIFMSKFSTDNIAKLIGDCFKKYYSTYLDYRAPIEDLYIE</sequence>
<reference evidence="8" key="1">
    <citation type="submission" date="2021-01" db="UniProtKB">
        <authorList>
            <consortium name="EnsemblMetazoa"/>
        </authorList>
    </citation>
    <scope>IDENTIFICATION</scope>
</reference>
<dbReference type="InterPro" id="IPR036028">
    <property type="entry name" value="SH3-like_dom_sf"/>
</dbReference>
<dbReference type="GO" id="GO:0046328">
    <property type="term" value="P:regulation of JNK cascade"/>
    <property type="evidence" value="ECO:0007669"/>
    <property type="project" value="InterPro"/>
</dbReference>
<feature type="compositionally biased region" description="Basic residues" evidence="6">
    <location>
        <begin position="45"/>
        <end position="54"/>
    </location>
</feature>
<dbReference type="GeneID" id="136822745"/>
<keyword evidence="9" id="KW-1185">Reference proteome</keyword>
<dbReference type="PANTHER" id="PTHR47437:SF4">
    <property type="entry name" value="JNK-INTERACTING PROTEIN 1-LIKE PROTEIN"/>
    <property type="match status" value="1"/>
</dbReference>
<evidence type="ECO:0000256" key="2">
    <source>
        <dbReference type="ARBA" id="ARBA00009866"/>
    </source>
</evidence>
<dbReference type="InterPro" id="IPR047178">
    <property type="entry name" value="JIP1_scaffold"/>
</dbReference>
<evidence type="ECO:0000313" key="8">
    <source>
        <dbReference type="EnsemblMetazoa" id="CLYHEMP010093.1"/>
    </source>
</evidence>
<dbReference type="PRINTS" id="PR00452">
    <property type="entry name" value="SH3DOMAIN"/>
</dbReference>
<dbReference type="Proteomes" id="UP000594262">
    <property type="component" value="Unplaced"/>
</dbReference>
<feature type="region of interest" description="Disordered" evidence="6">
    <location>
        <begin position="94"/>
        <end position="166"/>
    </location>
</feature>
<dbReference type="GO" id="GO:0005737">
    <property type="term" value="C:cytoplasm"/>
    <property type="evidence" value="ECO:0007669"/>
    <property type="project" value="UniProtKB-SubCell"/>
</dbReference>
<name>A0A7M5V9W1_9CNID</name>
<dbReference type="Pfam" id="PF00640">
    <property type="entry name" value="PID"/>
    <property type="match status" value="1"/>
</dbReference>
<dbReference type="OrthoDB" id="5965083at2759"/>
<dbReference type="SMART" id="SM00326">
    <property type="entry name" value="SH3"/>
    <property type="match status" value="1"/>
</dbReference>
<dbReference type="EnsemblMetazoa" id="CLYHEMT010093.1">
    <property type="protein sequence ID" value="CLYHEMP010093.1"/>
    <property type="gene ID" value="CLYHEMG010093"/>
</dbReference>
<dbReference type="Gene3D" id="2.30.30.40">
    <property type="entry name" value="SH3 Domains"/>
    <property type="match status" value="1"/>
</dbReference>
<keyword evidence="4" id="KW-0963">Cytoplasm</keyword>
<dbReference type="SMART" id="SM00462">
    <property type="entry name" value="PTB"/>
    <property type="match status" value="1"/>
</dbReference>
<feature type="compositionally biased region" description="Polar residues" evidence="6">
    <location>
        <begin position="112"/>
        <end position="128"/>
    </location>
</feature>
<dbReference type="SUPFAM" id="SSF50044">
    <property type="entry name" value="SH3-domain"/>
    <property type="match status" value="1"/>
</dbReference>
<dbReference type="InterPro" id="IPR006020">
    <property type="entry name" value="PTB/PI_dom"/>
</dbReference>
<feature type="compositionally biased region" description="Basic and acidic residues" evidence="6">
    <location>
        <begin position="9"/>
        <end position="32"/>
    </location>
</feature>
<protein>
    <recommendedName>
        <fullName evidence="7">SH3 domain-containing protein</fullName>
    </recommendedName>
</protein>